<reference evidence="3" key="1">
    <citation type="journal article" date="2022" name="Int. J. Mol. Sci.">
        <title>Draft Genome of Tanacetum Coccineum: Genomic Comparison of Closely Related Tanacetum-Family Plants.</title>
        <authorList>
            <person name="Yamashiro T."/>
            <person name="Shiraishi A."/>
            <person name="Nakayama K."/>
            <person name="Satake H."/>
        </authorList>
    </citation>
    <scope>NUCLEOTIDE SEQUENCE</scope>
</reference>
<keyword evidence="4" id="KW-1185">Reference proteome</keyword>
<keyword evidence="2" id="KW-0812">Transmembrane</keyword>
<keyword evidence="2" id="KW-0472">Membrane</keyword>
<proteinExistence type="predicted"/>
<evidence type="ECO:0000256" key="1">
    <source>
        <dbReference type="SAM" id="MobiDB-lite"/>
    </source>
</evidence>
<reference evidence="3" key="2">
    <citation type="submission" date="2022-01" db="EMBL/GenBank/DDBJ databases">
        <authorList>
            <person name="Yamashiro T."/>
            <person name="Shiraishi A."/>
            <person name="Satake H."/>
            <person name="Nakayama K."/>
        </authorList>
    </citation>
    <scope>NUCLEOTIDE SEQUENCE</scope>
</reference>
<sequence>MRLLRQTLEDDWSDSNEDTLRSKPNRDAKFGISGAVVVGVVVVVVESCSIPVSEEGLMNLATKSDETEELCCCTTGSSVVRVT</sequence>
<feature type="region of interest" description="Disordered" evidence="1">
    <location>
        <begin position="1"/>
        <end position="24"/>
    </location>
</feature>
<feature type="transmembrane region" description="Helical" evidence="2">
    <location>
        <begin position="30"/>
        <end position="52"/>
    </location>
</feature>
<dbReference type="Proteomes" id="UP001151760">
    <property type="component" value="Unassembled WGS sequence"/>
</dbReference>
<evidence type="ECO:0000256" key="2">
    <source>
        <dbReference type="SAM" id="Phobius"/>
    </source>
</evidence>
<evidence type="ECO:0000313" key="3">
    <source>
        <dbReference type="EMBL" id="GJT93461.1"/>
    </source>
</evidence>
<comment type="caution">
    <text evidence="3">The sequence shown here is derived from an EMBL/GenBank/DDBJ whole genome shotgun (WGS) entry which is preliminary data.</text>
</comment>
<keyword evidence="2" id="KW-1133">Transmembrane helix</keyword>
<accession>A0ABQ5I155</accession>
<protein>
    <submittedName>
        <fullName evidence="3">Uncharacterized protein</fullName>
    </submittedName>
</protein>
<dbReference type="EMBL" id="BQNB010020205">
    <property type="protein sequence ID" value="GJT93461.1"/>
    <property type="molecule type" value="Genomic_DNA"/>
</dbReference>
<evidence type="ECO:0000313" key="4">
    <source>
        <dbReference type="Proteomes" id="UP001151760"/>
    </source>
</evidence>
<organism evidence="3 4">
    <name type="scientific">Tanacetum coccineum</name>
    <dbReference type="NCBI Taxonomy" id="301880"/>
    <lineage>
        <taxon>Eukaryota</taxon>
        <taxon>Viridiplantae</taxon>
        <taxon>Streptophyta</taxon>
        <taxon>Embryophyta</taxon>
        <taxon>Tracheophyta</taxon>
        <taxon>Spermatophyta</taxon>
        <taxon>Magnoliopsida</taxon>
        <taxon>eudicotyledons</taxon>
        <taxon>Gunneridae</taxon>
        <taxon>Pentapetalae</taxon>
        <taxon>asterids</taxon>
        <taxon>campanulids</taxon>
        <taxon>Asterales</taxon>
        <taxon>Asteraceae</taxon>
        <taxon>Asteroideae</taxon>
        <taxon>Anthemideae</taxon>
        <taxon>Anthemidinae</taxon>
        <taxon>Tanacetum</taxon>
    </lineage>
</organism>
<gene>
    <name evidence="3" type="ORF">Tco_1082306</name>
</gene>
<name>A0ABQ5I155_9ASTR</name>